<feature type="transmembrane region" description="Helical" evidence="6">
    <location>
        <begin position="124"/>
        <end position="143"/>
    </location>
</feature>
<comment type="caution">
    <text evidence="8">The sequence shown here is derived from an EMBL/GenBank/DDBJ whole genome shotgun (WGS) entry which is preliminary data.</text>
</comment>
<evidence type="ECO:0000256" key="3">
    <source>
        <dbReference type="ARBA" id="ARBA00022692"/>
    </source>
</evidence>
<feature type="transmembrane region" description="Helical" evidence="6">
    <location>
        <begin position="179"/>
        <end position="201"/>
    </location>
</feature>
<name>K2H8P4_9RHOB</name>
<keyword evidence="4 6" id="KW-1133">Transmembrane helix</keyword>
<feature type="domain" description="EamA" evidence="7">
    <location>
        <begin position="148"/>
        <end position="278"/>
    </location>
</feature>
<keyword evidence="5 6" id="KW-0472">Membrane</keyword>
<dbReference type="SUPFAM" id="SSF103481">
    <property type="entry name" value="Multidrug resistance efflux transporter EmrE"/>
    <property type="match status" value="2"/>
</dbReference>
<accession>K2H8P4</accession>
<dbReference type="Pfam" id="PF00892">
    <property type="entry name" value="EamA"/>
    <property type="match status" value="2"/>
</dbReference>
<evidence type="ECO:0000259" key="7">
    <source>
        <dbReference type="Pfam" id="PF00892"/>
    </source>
</evidence>
<feature type="domain" description="EamA" evidence="7">
    <location>
        <begin position="9"/>
        <end position="139"/>
    </location>
</feature>
<feature type="transmembrane region" description="Helical" evidence="6">
    <location>
        <begin position="39"/>
        <end position="58"/>
    </location>
</feature>
<dbReference type="Gene3D" id="1.10.3730.20">
    <property type="match status" value="1"/>
</dbReference>
<keyword evidence="3 6" id="KW-0812">Transmembrane</keyword>
<evidence type="ECO:0000313" key="8">
    <source>
        <dbReference type="EMBL" id="EKE43953.1"/>
    </source>
</evidence>
<reference evidence="8 9" key="1">
    <citation type="journal article" date="2012" name="J. Bacteriol.">
        <title>Draft Genome Sequence of Oceaniovalibus guishaninsula JLT2003T.</title>
        <authorList>
            <person name="Tang K."/>
            <person name="Liu K."/>
            <person name="Jiao N."/>
        </authorList>
    </citation>
    <scope>NUCLEOTIDE SEQUENCE [LARGE SCALE GENOMIC DNA]</scope>
    <source>
        <strain evidence="8 9">JLT2003</strain>
    </source>
</reference>
<dbReference type="InterPro" id="IPR037185">
    <property type="entry name" value="EmrE-like"/>
</dbReference>
<evidence type="ECO:0000256" key="4">
    <source>
        <dbReference type="ARBA" id="ARBA00022989"/>
    </source>
</evidence>
<dbReference type="AlphaFoldDB" id="K2H8P4"/>
<keyword evidence="9" id="KW-1185">Reference proteome</keyword>
<dbReference type="eggNOG" id="COG0697">
    <property type="taxonomic scope" value="Bacteria"/>
</dbReference>
<feature type="transmembrane region" description="Helical" evidence="6">
    <location>
        <begin position="100"/>
        <end position="117"/>
    </location>
</feature>
<dbReference type="InterPro" id="IPR000620">
    <property type="entry name" value="EamA_dom"/>
</dbReference>
<comment type="similarity">
    <text evidence="2">Belongs to the drug/metabolite transporter (DMT) superfamily. 10 TMS drug/metabolite exporter (DME) (TC 2.A.7.3) family.</text>
</comment>
<evidence type="ECO:0000256" key="2">
    <source>
        <dbReference type="ARBA" id="ARBA00009853"/>
    </source>
</evidence>
<feature type="transmembrane region" description="Helical" evidence="6">
    <location>
        <begin position="207"/>
        <end position="228"/>
    </location>
</feature>
<evidence type="ECO:0000256" key="6">
    <source>
        <dbReference type="SAM" id="Phobius"/>
    </source>
</evidence>
<feature type="transmembrane region" description="Helical" evidence="6">
    <location>
        <begin position="70"/>
        <end position="88"/>
    </location>
</feature>
<dbReference type="PANTHER" id="PTHR22911:SF6">
    <property type="entry name" value="SOLUTE CARRIER FAMILY 35 MEMBER G1"/>
    <property type="match status" value="1"/>
</dbReference>
<sequence length="297" mass="31430">MTPARPVAGAVWMLLTGVLFVGVTAIVKHLGDHIPAPQAAFLRYAMGLVFLLPVLGQFRRADLGAREWRLFAMRGGLHAAGVMLWFYAMTQIPIAEVSAMGYLAPVYVTVGAALFLGERLAWPRITAILVALAGVVVILRPGFREISPGHLAMLGQAVLFAGSYLIAKRLSDSVAPGIVVAMLSLGVTVGVAPFALAVWVTPTPVELAWLFTVACIATAGHMTMTLAFQAAPITVTQPVTFLQLVWAVALGYFVFGEGVDVWVIAGGAVILGAVLVITVREARRAGRTPAGVNEAKY</sequence>
<protein>
    <recommendedName>
        <fullName evidence="7">EamA domain-containing protein</fullName>
    </recommendedName>
</protein>
<evidence type="ECO:0000256" key="5">
    <source>
        <dbReference type="ARBA" id="ARBA00023136"/>
    </source>
</evidence>
<comment type="subcellular location">
    <subcellularLocation>
        <location evidence="1">Membrane</location>
        <topology evidence="1">Multi-pass membrane protein</topology>
    </subcellularLocation>
</comment>
<organism evidence="8 9">
    <name type="scientific">Oceaniovalibus guishaninsula JLT2003</name>
    <dbReference type="NCBI Taxonomy" id="1231392"/>
    <lineage>
        <taxon>Bacteria</taxon>
        <taxon>Pseudomonadati</taxon>
        <taxon>Pseudomonadota</taxon>
        <taxon>Alphaproteobacteria</taxon>
        <taxon>Rhodobacterales</taxon>
        <taxon>Roseobacteraceae</taxon>
        <taxon>Oceaniovalibus</taxon>
    </lineage>
</organism>
<dbReference type="Proteomes" id="UP000006765">
    <property type="component" value="Unassembled WGS sequence"/>
</dbReference>
<dbReference type="STRING" id="1231392.OCGS_1934"/>
<gene>
    <name evidence="8" type="ORF">OCGS_1934</name>
</gene>
<dbReference type="PATRIC" id="fig|1231392.3.peg.1944"/>
<feature type="transmembrane region" description="Helical" evidence="6">
    <location>
        <begin position="7"/>
        <end position="27"/>
    </location>
</feature>
<dbReference type="EMBL" id="AMGO01000046">
    <property type="protein sequence ID" value="EKE43953.1"/>
    <property type="molecule type" value="Genomic_DNA"/>
</dbReference>
<dbReference type="PANTHER" id="PTHR22911">
    <property type="entry name" value="ACYL-MALONYL CONDENSING ENZYME-RELATED"/>
    <property type="match status" value="1"/>
</dbReference>
<feature type="transmembrane region" description="Helical" evidence="6">
    <location>
        <begin position="235"/>
        <end position="255"/>
    </location>
</feature>
<evidence type="ECO:0000313" key="9">
    <source>
        <dbReference type="Proteomes" id="UP000006765"/>
    </source>
</evidence>
<dbReference type="GO" id="GO:0016020">
    <property type="term" value="C:membrane"/>
    <property type="evidence" value="ECO:0007669"/>
    <property type="project" value="UniProtKB-SubCell"/>
</dbReference>
<evidence type="ECO:0000256" key="1">
    <source>
        <dbReference type="ARBA" id="ARBA00004141"/>
    </source>
</evidence>
<proteinExistence type="inferred from homology"/>